<name>A0AAW2MQF5_9LAMI</name>
<dbReference type="InterPro" id="IPR040256">
    <property type="entry name" value="At4g02000-like"/>
</dbReference>
<dbReference type="SUPFAM" id="SSF56219">
    <property type="entry name" value="DNase I-like"/>
    <property type="match status" value="1"/>
</dbReference>
<gene>
    <name evidence="2" type="ORF">Scaly_2215300</name>
</gene>
<sequence>MKEWLASLKEQTYNEILSALDFGTLSLHQISLTSQRAHSPPPINSDGLNAPTPTPVSAAAPTSAIFIGKVPLTPCLDSFSLGDKITEAFHNSSRKTLSYVPPSLQNGEVIVRPSIDMIRNGSSRWKATAVGYFLGKRPYFHHLNDYVHSIWPAIREVTATATGFYFFQFKTEAAMEEVIEGGPWLFRGQPIVLQKWETGMALRKLKHTQVPVWIKLRHLLVVTSDGLSTVASGIGKPLYPDAITRACTRLDFAQVCVMLDISSKLPRHVIIMVPRENGGESAYKVAACAYKMPPSADAAPVLVVDLVIADADHSGEINMEPMVQRTDKAVWNVRGLNRRDHQVAVKNLVAESRLHFIGLLETRGTLPNATRVQSNLLPRWNWFTDYNNPGNRIWLVWDDEFLGIDIVDIGVQFIHCRILIRSLHAYVLVTIAYGDNEIGARRELWQALSIIAGDIWLAMNEFNDCILQAGLIALPMKGVRFSWHNCSTDGRSLWKRLDRMLVNDKWMERWPDAHYECLTPRTSDHSPLLLRGDLRHPQ</sequence>
<dbReference type="AlphaFoldDB" id="A0AAW2MQF5"/>
<dbReference type="PANTHER" id="PTHR31286">
    <property type="entry name" value="GLYCINE-RICH CELL WALL STRUCTURAL PROTEIN 1.8-LIKE"/>
    <property type="match status" value="1"/>
</dbReference>
<dbReference type="PANTHER" id="PTHR31286:SF165">
    <property type="entry name" value="DUF4283 DOMAIN-CONTAINING PROTEIN"/>
    <property type="match status" value="1"/>
</dbReference>
<dbReference type="InterPro" id="IPR025558">
    <property type="entry name" value="DUF4283"/>
</dbReference>
<dbReference type="Gene3D" id="3.60.10.10">
    <property type="entry name" value="Endonuclease/exonuclease/phosphatase"/>
    <property type="match status" value="1"/>
</dbReference>
<organism evidence="2">
    <name type="scientific">Sesamum calycinum</name>
    <dbReference type="NCBI Taxonomy" id="2727403"/>
    <lineage>
        <taxon>Eukaryota</taxon>
        <taxon>Viridiplantae</taxon>
        <taxon>Streptophyta</taxon>
        <taxon>Embryophyta</taxon>
        <taxon>Tracheophyta</taxon>
        <taxon>Spermatophyta</taxon>
        <taxon>Magnoliopsida</taxon>
        <taxon>eudicotyledons</taxon>
        <taxon>Gunneridae</taxon>
        <taxon>Pentapetalae</taxon>
        <taxon>asterids</taxon>
        <taxon>lamiids</taxon>
        <taxon>Lamiales</taxon>
        <taxon>Pedaliaceae</taxon>
        <taxon>Sesamum</taxon>
    </lineage>
</organism>
<dbReference type="EMBL" id="JACGWM010000013">
    <property type="protein sequence ID" value="KAL0333138.1"/>
    <property type="molecule type" value="Genomic_DNA"/>
</dbReference>
<reference evidence="2" key="2">
    <citation type="journal article" date="2024" name="Plant">
        <title>Genomic evolution and insights into agronomic trait innovations of Sesamum species.</title>
        <authorList>
            <person name="Miao H."/>
            <person name="Wang L."/>
            <person name="Qu L."/>
            <person name="Liu H."/>
            <person name="Sun Y."/>
            <person name="Le M."/>
            <person name="Wang Q."/>
            <person name="Wei S."/>
            <person name="Zheng Y."/>
            <person name="Lin W."/>
            <person name="Duan Y."/>
            <person name="Cao H."/>
            <person name="Xiong S."/>
            <person name="Wang X."/>
            <person name="Wei L."/>
            <person name="Li C."/>
            <person name="Ma Q."/>
            <person name="Ju M."/>
            <person name="Zhao R."/>
            <person name="Li G."/>
            <person name="Mu C."/>
            <person name="Tian Q."/>
            <person name="Mei H."/>
            <person name="Zhang T."/>
            <person name="Gao T."/>
            <person name="Zhang H."/>
        </authorList>
    </citation>
    <scope>NUCLEOTIDE SEQUENCE</scope>
    <source>
        <strain evidence="2">KEN8</strain>
    </source>
</reference>
<evidence type="ECO:0000313" key="2">
    <source>
        <dbReference type="EMBL" id="KAL0333138.1"/>
    </source>
</evidence>
<dbReference type="Pfam" id="PF14111">
    <property type="entry name" value="DUF4283"/>
    <property type="match status" value="1"/>
</dbReference>
<protein>
    <recommendedName>
        <fullName evidence="1">DUF4283 domain-containing protein</fullName>
    </recommendedName>
</protein>
<accession>A0AAW2MQF5</accession>
<comment type="caution">
    <text evidence="2">The sequence shown here is derived from an EMBL/GenBank/DDBJ whole genome shotgun (WGS) entry which is preliminary data.</text>
</comment>
<feature type="domain" description="DUF4283" evidence="1">
    <location>
        <begin position="123"/>
        <end position="200"/>
    </location>
</feature>
<reference evidence="2" key="1">
    <citation type="submission" date="2020-06" db="EMBL/GenBank/DDBJ databases">
        <authorList>
            <person name="Li T."/>
            <person name="Hu X."/>
            <person name="Zhang T."/>
            <person name="Song X."/>
            <person name="Zhang H."/>
            <person name="Dai N."/>
            <person name="Sheng W."/>
            <person name="Hou X."/>
            <person name="Wei L."/>
        </authorList>
    </citation>
    <scope>NUCLEOTIDE SEQUENCE</scope>
    <source>
        <strain evidence="2">KEN8</strain>
        <tissue evidence="2">Leaf</tissue>
    </source>
</reference>
<proteinExistence type="predicted"/>
<evidence type="ECO:0000259" key="1">
    <source>
        <dbReference type="Pfam" id="PF14111"/>
    </source>
</evidence>
<dbReference type="InterPro" id="IPR036691">
    <property type="entry name" value="Endo/exonu/phosph_ase_sf"/>
</dbReference>